<dbReference type="Proteomes" id="UP000440694">
    <property type="component" value="Unassembled WGS sequence"/>
</dbReference>
<accession>A0A6I3KGE6</accession>
<dbReference type="Pfam" id="PF04657">
    <property type="entry name" value="DMT_YdcZ"/>
    <property type="match status" value="1"/>
</dbReference>
<dbReference type="AlphaFoldDB" id="A0A6I3KGE6"/>
<feature type="transmembrane region" description="Helical" evidence="1">
    <location>
        <begin position="37"/>
        <end position="61"/>
    </location>
</feature>
<keyword evidence="3" id="KW-1185">Reference proteome</keyword>
<dbReference type="PANTHER" id="PTHR34821:SF2">
    <property type="entry name" value="INNER MEMBRANE PROTEIN YDCZ"/>
    <property type="match status" value="1"/>
</dbReference>
<dbReference type="EMBL" id="WMBQ01000001">
    <property type="protein sequence ID" value="MTD93473.1"/>
    <property type="molecule type" value="Genomic_DNA"/>
</dbReference>
<keyword evidence="1" id="KW-0812">Transmembrane</keyword>
<proteinExistence type="predicted"/>
<feature type="transmembrane region" description="Helical" evidence="1">
    <location>
        <begin position="99"/>
        <end position="118"/>
    </location>
</feature>
<sequence>MATMTAFWSALGIVAGMLIALQGPINAQLARGLGMPVAAAAASFLAGTVVLGVITLVVTQAQGAAINWHVPPLWMFVAGGCLGAAFVTCALVLTPKLGAAATMAFIVSGQLLAGLLLDRLGYFDLAVRELTLGRIAGACLLVVGALLISVT</sequence>
<protein>
    <submittedName>
        <fullName evidence="2">EamA-like transporter family protein</fullName>
    </submittedName>
</protein>
<organism evidence="2 3">
    <name type="scientific">Hyphomicrobium album</name>
    <dbReference type="NCBI Taxonomy" id="2665159"/>
    <lineage>
        <taxon>Bacteria</taxon>
        <taxon>Pseudomonadati</taxon>
        <taxon>Pseudomonadota</taxon>
        <taxon>Alphaproteobacteria</taxon>
        <taxon>Hyphomicrobiales</taxon>
        <taxon>Hyphomicrobiaceae</taxon>
        <taxon>Hyphomicrobium</taxon>
    </lineage>
</organism>
<evidence type="ECO:0000313" key="2">
    <source>
        <dbReference type="EMBL" id="MTD93473.1"/>
    </source>
</evidence>
<comment type="caution">
    <text evidence="2">The sequence shown here is derived from an EMBL/GenBank/DDBJ whole genome shotgun (WGS) entry which is preliminary data.</text>
</comment>
<feature type="transmembrane region" description="Helical" evidence="1">
    <location>
        <begin position="130"/>
        <end position="150"/>
    </location>
</feature>
<keyword evidence="1" id="KW-1133">Transmembrane helix</keyword>
<evidence type="ECO:0000256" key="1">
    <source>
        <dbReference type="SAM" id="Phobius"/>
    </source>
</evidence>
<keyword evidence="1" id="KW-0472">Membrane</keyword>
<gene>
    <name evidence="2" type="ORF">GIW81_03885</name>
</gene>
<evidence type="ECO:0000313" key="3">
    <source>
        <dbReference type="Proteomes" id="UP000440694"/>
    </source>
</evidence>
<dbReference type="PANTHER" id="PTHR34821">
    <property type="entry name" value="INNER MEMBRANE PROTEIN YDCZ"/>
    <property type="match status" value="1"/>
</dbReference>
<dbReference type="GO" id="GO:0005886">
    <property type="term" value="C:plasma membrane"/>
    <property type="evidence" value="ECO:0007669"/>
    <property type="project" value="TreeGrafter"/>
</dbReference>
<name>A0A6I3KGE6_9HYPH</name>
<feature type="transmembrane region" description="Helical" evidence="1">
    <location>
        <begin position="73"/>
        <end position="93"/>
    </location>
</feature>
<dbReference type="InterPro" id="IPR006750">
    <property type="entry name" value="YdcZ"/>
</dbReference>
<reference evidence="2 3" key="1">
    <citation type="submission" date="2019-11" db="EMBL/GenBank/DDBJ databases">
        <title>Identification of a novel strain.</title>
        <authorList>
            <person name="Xu Q."/>
            <person name="Wang G."/>
        </authorList>
    </citation>
    <scope>NUCLEOTIDE SEQUENCE [LARGE SCALE GENOMIC DNA]</scope>
    <source>
        <strain evidence="3">xq</strain>
    </source>
</reference>